<feature type="transmembrane region" description="Helical" evidence="1">
    <location>
        <begin position="20"/>
        <end position="40"/>
    </location>
</feature>
<evidence type="ECO:0000256" key="1">
    <source>
        <dbReference type="SAM" id="Phobius"/>
    </source>
</evidence>
<name>A0A4R8FM65_9GAMM</name>
<comment type="caution">
    <text evidence="2">The sequence shown here is derived from an EMBL/GenBank/DDBJ whole genome shotgun (WGS) entry which is preliminary data.</text>
</comment>
<protein>
    <submittedName>
        <fullName evidence="2">Type IV pilus assembly protein PilV</fullName>
    </submittedName>
</protein>
<dbReference type="RefSeq" id="WP_243836328.1">
    <property type="nucleotide sequence ID" value="NZ_SOEC01000022.1"/>
</dbReference>
<dbReference type="Pfam" id="PF07963">
    <property type="entry name" value="N_methyl"/>
    <property type="match status" value="1"/>
</dbReference>
<dbReference type="EMBL" id="SOEC01000022">
    <property type="protein sequence ID" value="TDX24207.1"/>
    <property type="molecule type" value="Genomic_DNA"/>
</dbReference>
<reference evidence="2 3" key="1">
    <citation type="submission" date="2019-03" db="EMBL/GenBank/DDBJ databases">
        <title>Freshwater and sediment microbial communities from various areas in North America, analyzing microbe dynamics in response to fracking.</title>
        <authorList>
            <person name="Lamendella R."/>
        </authorList>
    </citation>
    <scope>NUCLEOTIDE SEQUENCE [LARGE SCALE GENOMIC DNA]</scope>
    <source>
        <strain evidence="2 3">6_TX</strain>
    </source>
</reference>
<dbReference type="NCBIfam" id="TIGR02532">
    <property type="entry name" value="IV_pilin_GFxxxE"/>
    <property type="match status" value="1"/>
</dbReference>
<proteinExistence type="predicted"/>
<sequence>MRDRGLNGGNQKGFTLVEALVAILVLSLGLLGVAAMQLQAMQGAHMSYQRSLATVIAMDANERLWTALAGTGGSCPDDAEVQEQWRTHWGAKLPGLSESSIGGQGNCEFLITVTWDEDRFADEGDVSTLTYHMRLPEEAAAP</sequence>
<keyword evidence="1" id="KW-0472">Membrane</keyword>
<evidence type="ECO:0000313" key="3">
    <source>
        <dbReference type="Proteomes" id="UP000294489"/>
    </source>
</evidence>
<dbReference type="InterPro" id="IPR012902">
    <property type="entry name" value="N_methyl_site"/>
</dbReference>
<gene>
    <name evidence="2" type="ORF">DFO67_12236</name>
</gene>
<dbReference type="PROSITE" id="PS00409">
    <property type="entry name" value="PROKAR_NTER_METHYL"/>
    <property type="match status" value="1"/>
</dbReference>
<organism evidence="2 3">
    <name type="scientific">Modicisalibacter xianhensis</name>
    <dbReference type="NCBI Taxonomy" id="442341"/>
    <lineage>
        <taxon>Bacteria</taxon>
        <taxon>Pseudomonadati</taxon>
        <taxon>Pseudomonadota</taxon>
        <taxon>Gammaproteobacteria</taxon>
        <taxon>Oceanospirillales</taxon>
        <taxon>Halomonadaceae</taxon>
        <taxon>Modicisalibacter</taxon>
    </lineage>
</organism>
<evidence type="ECO:0000313" key="2">
    <source>
        <dbReference type="EMBL" id="TDX24207.1"/>
    </source>
</evidence>
<accession>A0A4R8FM65</accession>
<keyword evidence="1" id="KW-1133">Transmembrane helix</keyword>
<dbReference type="AlphaFoldDB" id="A0A4R8FM65"/>
<dbReference type="Proteomes" id="UP000294489">
    <property type="component" value="Unassembled WGS sequence"/>
</dbReference>
<keyword evidence="1" id="KW-0812">Transmembrane</keyword>